<dbReference type="InterPro" id="IPR013762">
    <property type="entry name" value="Integrase-like_cat_sf"/>
</dbReference>
<feature type="domain" description="ZMYM2-like/QRICH1 C-terminal" evidence="5">
    <location>
        <begin position="140"/>
        <end position="294"/>
    </location>
</feature>
<gene>
    <name evidence="6" type="ORF">MEDL_29712</name>
</gene>
<keyword evidence="4" id="KW-0233">DNA recombination</keyword>
<evidence type="ECO:0000313" key="7">
    <source>
        <dbReference type="Proteomes" id="UP000683360"/>
    </source>
</evidence>
<dbReference type="PANTHER" id="PTHR46963">
    <property type="entry name" value="SIMILAR TO RIKEN CDNA E130308A19"/>
    <property type="match status" value="1"/>
</dbReference>
<evidence type="ECO:0000313" key="6">
    <source>
        <dbReference type="EMBL" id="CAG2215919.1"/>
    </source>
</evidence>
<dbReference type="Proteomes" id="UP000683360">
    <property type="component" value="Unassembled WGS sequence"/>
</dbReference>
<dbReference type="InterPro" id="IPR011010">
    <property type="entry name" value="DNA_brk_join_enz"/>
</dbReference>
<dbReference type="GO" id="GO:0003677">
    <property type="term" value="F:DNA binding"/>
    <property type="evidence" value="ECO:0007669"/>
    <property type="project" value="InterPro"/>
</dbReference>
<evidence type="ECO:0000256" key="1">
    <source>
        <dbReference type="ARBA" id="ARBA00022499"/>
    </source>
</evidence>
<dbReference type="InterPro" id="IPR042838">
    <property type="entry name" value="KIAA1958"/>
</dbReference>
<dbReference type="PANTHER" id="PTHR46963:SF2">
    <property type="match status" value="1"/>
</dbReference>
<dbReference type="Gene3D" id="1.10.443.10">
    <property type="entry name" value="Intergrase catalytic core"/>
    <property type="match status" value="1"/>
</dbReference>
<evidence type="ECO:0000256" key="2">
    <source>
        <dbReference type="ARBA" id="ARBA00022553"/>
    </source>
</evidence>
<dbReference type="AlphaFoldDB" id="A0A8S3SBU8"/>
<protein>
    <recommendedName>
        <fullName evidence="5">ZMYM2-like/QRICH1 C-terminal domain-containing protein</fullName>
    </recommendedName>
</protein>
<dbReference type="OrthoDB" id="10002548at2759"/>
<proteinExistence type="predicted"/>
<keyword evidence="7" id="KW-1185">Reference proteome</keyword>
<keyword evidence="1" id="KW-1017">Isopeptide bond</keyword>
<keyword evidence="2" id="KW-0597">Phosphoprotein</keyword>
<sequence length="444" mass="50306">MATEADDERFMTVTNDDTSNFIEEMKNDNTKRKTKSDIKLLTEWLKENNELRAIEDISVPELNQYLARFYLSVRSRKNEEYEPDSLKSIQSSINRHLMEKSGINILKDKEFHHSREVLSAKRKHLKSQGLGNKKMKADPFSSSEIDMLFEQNLLGTGNPEALLNTIWLNNTLHFGMRGRKEHTDMLFGDIKMMTTASGEQYLEYNERLTKTRTGHSDSRAFAPKMFATPDNPRCPVNAFKQYIRRRPEDALTPDSRFYLSIKRMVQPDASENAKQTWFTMQPLGKNTLGDLAKKMSMKGGLTGRKVNHSVRKTTVSSLLHSNVEATTVMQLTGHKNVASVNEYSSASLQQQQTMSNILSDIGSGSRGLIPQEPTPNTSFEAKSADFPEDDIFDSVELNEVCKTIENFESVEKNVKINSGKCSTFSILPQASIGNVTINIYNSEK</sequence>
<evidence type="ECO:0000256" key="4">
    <source>
        <dbReference type="ARBA" id="ARBA00023172"/>
    </source>
</evidence>
<name>A0A8S3SBU8_MYTED</name>
<dbReference type="EMBL" id="CAJPWZ010001460">
    <property type="protein sequence ID" value="CAG2215919.1"/>
    <property type="molecule type" value="Genomic_DNA"/>
</dbReference>
<dbReference type="InterPro" id="IPR021893">
    <property type="entry name" value="ZMYM2-like_C"/>
</dbReference>
<accession>A0A8S3SBU8</accession>
<comment type="caution">
    <text evidence="6">The sequence shown here is derived from an EMBL/GenBank/DDBJ whole genome shotgun (WGS) entry which is preliminary data.</text>
</comment>
<dbReference type="SUPFAM" id="SSF56349">
    <property type="entry name" value="DNA breaking-rejoining enzymes"/>
    <property type="match status" value="1"/>
</dbReference>
<organism evidence="6 7">
    <name type="scientific">Mytilus edulis</name>
    <name type="common">Blue mussel</name>
    <dbReference type="NCBI Taxonomy" id="6550"/>
    <lineage>
        <taxon>Eukaryota</taxon>
        <taxon>Metazoa</taxon>
        <taxon>Spiralia</taxon>
        <taxon>Lophotrochozoa</taxon>
        <taxon>Mollusca</taxon>
        <taxon>Bivalvia</taxon>
        <taxon>Autobranchia</taxon>
        <taxon>Pteriomorphia</taxon>
        <taxon>Mytilida</taxon>
        <taxon>Mytiloidea</taxon>
        <taxon>Mytilidae</taxon>
        <taxon>Mytilinae</taxon>
        <taxon>Mytilus</taxon>
    </lineage>
</organism>
<dbReference type="GO" id="GO:0015074">
    <property type="term" value="P:DNA integration"/>
    <property type="evidence" value="ECO:0007669"/>
    <property type="project" value="InterPro"/>
</dbReference>
<dbReference type="Pfam" id="PF12012">
    <property type="entry name" value="DUF3504"/>
    <property type="match status" value="1"/>
</dbReference>
<dbReference type="GO" id="GO:0006310">
    <property type="term" value="P:DNA recombination"/>
    <property type="evidence" value="ECO:0007669"/>
    <property type="project" value="UniProtKB-KW"/>
</dbReference>
<reference evidence="6" key="1">
    <citation type="submission" date="2021-03" db="EMBL/GenBank/DDBJ databases">
        <authorList>
            <person name="Bekaert M."/>
        </authorList>
    </citation>
    <scope>NUCLEOTIDE SEQUENCE</scope>
</reference>
<keyword evidence="3" id="KW-0832">Ubl conjugation</keyword>
<evidence type="ECO:0000256" key="3">
    <source>
        <dbReference type="ARBA" id="ARBA00022843"/>
    </source>
</evidence>
<evidence type="ECO:0000259" key="5">
    <source>
        <dbReference type="Pfam" id="PF12012"/>
    </source>
</evidence>